<dbReference type="InterPro" id="IPR003594">
    <property type="entry name" value="HATPase_dom"/>
</dbReference>
<evidence type="ECO:0000256" key="7">
    <source>
        <dbReference type="ARBA" id="ARBA00022840"/>
    </source>
</evidence>
<dbReference type="InterPro" id="IPR011495">
    <property type="entry name" value="Sig_transdc_His_kin_sub2_dim/P"/>
</dbReference>
<name>A0A644TFF7_9ZZZZ</name>
<evidence type="ECO:0000313" key="9">
    <source>
        <dbReference type="EMBL" id="MPL65688.1"/>
    </source>
</evidence>
<dbReference type="InterPro" id="IPR022066">
    <property type="entry name" value="PdtaS_GAF"/>
</dbReference>
<keyword evidence="3" id="KW-0597">Phosphoprotein</keyword>
<evidence type="ECO:0000256" key="3">
    <source>
        <dbReference type="ARBA" id="ARBA00022553"/>
    </source>
</evidence>
<dbReference type="InterPro" id="IPR005467">
    <property type="entry name" value="His_kinase_dom"/>
</dbReference>
<dbReference type="Pfam" id="PF02518">
    <property type="entry name" value="HATPase_c"/>
    <property type="match status" value="1"/>
</dbReference>
<dbReference type="InterPro" id="IPR011102">
    <property type="entry name" value="Sig_transdc_His_kinase_HWE"/>
</dbReference>
<dbReference type="SUPFAM" id="SSF55874">
    <property type="entry name" value="ATPase domain of HSP90 chaperone/DNA topoisomerase II/histidine kinase"/>
    <property type="match status" value="1"/>
</dbReference>
<dbReference type="Pfam" id="PF12282">
    <property type="entry name" value="GAF_PdtaS"/>
    <property type="match status" value="1"/>
</dbReference>
<dbReference type="InterPro" id="IPR035965">
    <property type="entry name" value="PAS-like_dom_sf"/>
</dbReference>
<dbReference type="GO" id="GO:0005524">
    <property type="term" value="F:ATP binding"/>
    <property type="evidence" value="ECO:0007669"/>
    <property type="project" value="UniProtKB-KW"/>
</dbReference>
<keyword evidence="7" id="KW-0067">ATP-binding</keyword>
<evidence type="ECO:0000256" key="6">
    <source>
        <dbReference type="ARBA" id="ARBA00022777"/>
    </source>
</evidence>
<reference evidence="9" key="1">
    <citation type="submission" date="2019-08" db="EMBL/GenBank/DDBJ databases">
        <authorList>
            <person name="Kucharzyk K."/>
            <person name="Murdoch R.W."/>
            <person name="Higgins S."/>
            <person name="Loffler F."/>
        </authorList>
    </citation>
    <scope>NUCLEOTIDE SEQUENCE</scope>
</reference>
<evidence type="ECO:0000256" key="5">
    <source>
        <dbReference type="ARBA" id="ARBA00022741"/>
    </source>
</evidence>
<dbReference type="SMART" id="SM00387">
    <property type="entry name" value="HATPase_c"/>
    <property type="match status" value="1"/>
</dbReference>
<organism evidence="9">
    <name type="scientific">bioreactor metagenome</name>
    <dbReference type="NCBI Taxonomy" id="1076179"/>
    <lineage>
        <taxon>unclassified sequences</taxon>
        <taxon>metagenomes</taxon>
        <taxon>ecological metagenomes</taxon>
    </lineage>
</organism>
<keyword evidence="6 9" id="KW-0418">Kinase</keyword>
<dbReference type="Gene3D" id="3.30.450.20">
    <property type="entry name" value="PAS domain"/>
    <property type="match status" value="1"/>
</dbReference>
<dbReference type="EC" id="2.7.13.3" evidence="2"/>
<dbReference type="EMBL" id="VSSQ01000029">
    <property type="protein sequence ID" value="MPL65688.1"/>
    <property type="molecule type" value="Genomic_DNA"/>
</dbReference>
<dbReference type="Gene3D" id="3.30.450.280">
    <property type="entry name" value="GAF domain"/>
    <property type="match status" value="1"/>
</dbReference>
<comment type="caution">
    <text evidence="9">The sequence shown here is derived from an EMBL/GenBank/DDBJ whole genome shotgun (WGS) entry which is preliminary data.</text>
</comment>
<keyword evidence="5" id="KW-0547">Nucleotide-binding</keyword>
<gene>
    <name evidence="9" type="primary">pdtaS_1</name>
    <name evidence="9" type="ORF">SDC9_11352</name>
</gene>
<evidence type="ECO:0000256" key="4">
    <source>
        <dbReference type="ARBA" id="ARBA00022679"/>
    </source>
</evidence>
<evidence type="ECO:0000256" key="1">
    <source>
        <dbReference type="ARBA" id="ARBA00000085"/>
    </source>
</evidence>
<dbReference type="PANTHER" id="PTHR41523:SF8">
    <property type="entry name" value="ETHYLENE RESPONSE SENSOR PROTEIN"/>
    <property type="match status" value="1"/>
</dbReference>
<dbReference type="InterPro" id="IPR038424">
    <property type="entry name" value="H_kinase_PdtaS_GAF_sf"/>
</dbReference>
<dbReference type="PROSITE" id="PS50109">
    <property type="entry name" value="HIS_KIN"/>
    <property type="match status" value="1"/>
</dbReference>
<dbReference type="SMART" id="SM00911">
    <property type="entry name" value="HWE_HK"/>
    <property type="match status" value="1"/>
</dbReference>
<dbReference type="AlphaFoldDB" id="A0A644TFF7"/>
<dbReference type="Pfam" id="PF07568">
    <property type="entry name" value="HisKA_2"/>
    <property type="match status" value="1"/>
</dbReference>
<dbReference type="GO" id="GO:0004673">
    <property type="term" value="F:protein histidine kinase activity"/>
    <property type="evidence" value="ECO:0007669"/>
    <property type="project" value="UniProtKB-EC"/>
</dbReference>
<accession>A0A644TFF7</accession>
<dbReference type="PANTHER" id="PTHR41523">
    <property type="entry name" value="TWO-COMPONENT SYSTEM SENSOR PROTEIN"/>
    <property type="match status" value="1"/>
</dbReference>
<proteinExistence type="predicted"/>
<evidence type="ECO:0000256" key="2">
    <source>
        <dbReference type="ARBA" id="ARBA00012438"/>
    </source>
</evidence>
<keyword evidence="4 9" id="KW-0808">Transferase</keyword>
<evidence type="ECO:0000259" key="8">
    <source>
        <dbReference type="PROSITE" id="PS50109"/>
    </source>
</evidence>
<sequence>MSIVEEICRKNTMLSSGQIAMMISISRLLPLAADLAHAQVTVYAKSAKEEDSLVILTQAYPNTSFIQYKPNLIGSIVQSAEEPLLWRTLLTGKPISGQREWALGMWIDMQTFSIRDANGSIIAALSFETSMAEARAAGYRMLMDAAYRLLTTERTAENRHYRPLSTSDGVVIIDSAGVIVYANPPADSIYKVFGISKIVGKTILDRNLNMRLAQKASSTKTPCEAEYDIGNIALVQRAIPVIDSGQTVLIILIISDITELKKKEKEILIKSAVIQEIHHRVKNNLQTIASLLRLQARRTKSAEVKAALRESVNRILSISVVHEFLSQQDAEFIDVAEVARSILDMVSQNMLEPDFNLQAVFKGQTIILPSEQASSLALVINELVQNSIEHGFVGRREGLIGVDIRTLPDVYEIEIYDNGIGISDEFSIDSCKSLGLQIVRTLIENDVGGIFRLYGNKGTHALITIARKQGVN</sequence>
<feature type="domain" description="Histidine kinase" evidence="8">
    <location>
        <begin position="276"/>
        <end position="469"/>
    </location>
</feature>
<dbReference type="Gene3D" id="3.30.565.10">
    <property type="entry name" value="Histidine kinase-like ATPase, C-terminal domain"/>
    <property type="match status" value="1"/>
</dbReference>
<dbReference type="SUPFAM" id="SSF55785">
    <property type="entry name" value="PYP-like sensor domain (PAS domain)"/>
    <property type="match status" value="1"/>
</dbReference>
<protein>
    <recommendedName>
        <fullName evidence="2">histidine kinase</fullName>
        <ecNumber evidence="2">2.7.13.3</ecNumber>
    </recommendedName>
</protein>
<comment type="catalytic activity">
    <reaction evidence="1">
        <text>ATP + protein L-histidine = ADP + protein N-phospho-L-histidine.</text>
        <dbReference type="EC" id="2.7.13.3"/>
    </reaction>
</comment>
<dbReference type="InterPro" id="IPR036890">
    <property type="entry name" value="HATPase_C_sf"/>
</dbReference>